<dbReference type="EMBL" id="CAJVCH010164534">
    <property type="protein sequence ID" value="CAG7728502.1"/>
    <property type="molecule type" value="Genomic_DNA"/>
</dbReference>
<dbReference type="GO" id="GO:0020037">
    <property type="term" value="F:heme binding"/>
    <property type="evidence" value="ECO:0007669"/>
    <property type="project" value="InterPro"/>
</dbReference>
<dbReference type="AlphaFoldDB" id="A0A8J2JXP6"/>
<evidence type="ECO:0000313" key="5">
    <source>
        <dbReference type="Proteomes" id="UP000708208"/>
    </source>
</evidence>
<protein>
    <recommendedName>
        <fullName evidence="6">Cytochrome P450</fullName>
    </recommendedName>
</protein>
<gene>
    <name evidence="4" type="ORF">AFUS01_LOCUS17274</name>
</gene>
<dbReference type="OrthoDB" id="3934656at2759"/>
<dbReference type="Pfam" id="PF00067">
    <property type="entry name" value="p450"/>
    <property type="match status" value="1"/>
</dbReference>
<dbReference type="InterPro" id="IPR001128">
    <property type="entry name" value="Cyt_P450"/>
</dbReference>
<dbReference type="GO" id="GO:0006082">
    <property type="term" value="P:organic acid metabolic process"/>
    <property type="evidence" value="ECO:0007669"/>
    <property type="project" value="TreeGrafter"/>
</dbReference>
<sequence>FVYANYDKSEQTFLIIKNLKTFSENGQYLEARLNEEISSFFDALIPGKPIPIRNAFLHTVLNSIWGIVMGYTFKQGDPQMKILCDLVQRITAIPGMVESIRMFNPWLSKLLPNFTGVTSWVKAYRSLCHFVEGKANVRKETRVKGEPRNMTDAFIDREEETSDPTSTFFPANNFLPYSMAEMLVAALDTASTTLEWVILYLAKYPDIQTKLREEILEVVSKTRLPAVSDRPNMPYTEALINEVLRITGLIRFLCPITPM</sequence>
<dbReference type="GO" id="GO:0016712">
    <property type="term" value="F:oxidoreductase activity, acting on paired donors, with incorporation or reduction of molecular oxygen, reduced flavin or flavoprotein as one donor, and incorporation of one atom of oxygen"/>
    <property type="evidence" value="ECO:0007669"/>
    <property type="project" value="TreeGrafter"/>
</dbReference>
<dbReference type="GO" id="GO:0006805">
    <property type="term" value="P:xenobiotic metabolic process"/>
    <property type="evidence" value="ECO:0007669"/>
    <property type="project" value="TreeGrafter"/>
</dbReference>
<dbReference type="Proteomes" id="UP000708208">
    <property type="component" value="Unassembled WGS sequence"/>
</dbReference>
<keyword evidence="2" id="KW-0479">Metal-binding</keyword>
<dbReference type="GO" id="GO:0005737">
    <property type="term" value="C:cytoplasm"/>
    <property type="evidence" value="ECO:0007669"/>
    <property type="project" value="TreeGrafter"/>
</dbReference>
<evidence type="ECO:0000256" key="3">
    <source>
        <dbReference type="ARBA" id="ARBA00023004"/>
    </source>
</evidence>
<proteinExistence type="inferred from homology"/>
<evidence type="ECO:0008006" key="6">
    <source>
        <dbReference type="Google" id="ProtNLM"/>
    </source>
</evidence>
<accession>A0A8J2JXP6</accession>
<organism evidence="4 5">
    <name type="scientific">Allacma fusca</name>
    <dbReference type="NCBI Taxonomy" id="39272"/>
    <lineage>
        <taxon>Eukaryota</taxon>
        <taxon>Metazoa</taxon>
        <taxon>Ecdysozoa</taxon>
        <taxon>Arthropoda</taxon>
        <taxon>Hexapoda</taxon>
        <taxon>Collembola</taxon>
        <taxon>Symphypleona</taxon>
        <taxon>Sminthuridae</taxon>
        <taxon>Allacma</taxon>
    </lineage>
</organism>
<evidence type="ECO:0000256" key="1">
    <source>
        <dbReference type="ARBA" id="ARBA00010617"/>
    </source>
</evidence>
<dbReference type="PANTHER" id="PTHR24300">
    <property type="entry name" value="CYTOCHROME P450 508A4-RELATED"/>
    <property type="match status" value="1"/>
</dbReference>
<keyword evidence="5" id="KW-1185">Reference proteome</keyword>
<dbReference type="GO" id="GO:0005506">
    <property type="term" value="F:iron ion binding"/>
    <property type="evidence" value="ECO:0007669"/>
    <property type="project" value="InterPro"/>
</dbReference>
<feature type="non-terminal residue" evidence="4">
    <location>
        <position position="1"/>
    </location>
</feature>
<keyword evidence="3" id="KW-0408">Iron</keyword>
<evidence type="ECO:0000256" key="2">
    <source>
        <dbReference type="ARBA" id="ARBA00022723"/>
    </source>
</evidence>
<comment type="similarity">
    <text evidence="1">Belongs to the cytochrome P450 family.</text>
</comment>
<name>A0A8J2JXP6_9HEXA</name>
<evidence type="ECO:0000313" key="4">
    <source>
        <dbReference type="EMBL" id="CAG7728502.1"/>
    </source>
</evidence>
<dbReference type="InterPro" id="IPR050182">
    <property type="entry name" value="Cytochrome_P450_fam2"/>
</dbReference>
<reference evidence="4" key="1">
    <citation type="submission" date="2021-06" db="EMBL/GenBank/DDBJ databases">
        <authorList>
            <person name="Hodson N. C."/>
            <person name="Mongue J. A."/>
            <person name="Jaron S. K."/>
        </authorList>
    </citation>
    <scope>NUCLEOTIDE SEQUENCE</scope>
</reference>
<comment type="caution">
    <text evidence="4">The sequence shown here is derived from an EMBL/GenBank/DDBJ whole genome shotgun (WGS) entry which is preliminary data.</text>
</comment>
<dbReference type="PANTHER" id="PTHR24300:SF375">
    <property type="entry name" value="CYTOCHROME P450 FAMILY"/>
    <property type="match status" value="1"/>
</dbReference>